<gene>
    <name evidence="1" type="ORF">DSM3645_12751</name>
</gene>
<dbReference type="EMBL" id="AANZ01000007">
    <property type="protein sequence ID" value="EAQ80889.1"/>
    <property type="molecule type" value="Genomic_DNA"/>
</dbReference>
<sequence>MHRVSTVWIVVISAGLLGGCGGEKERPSAVIQGVVTLGGQPLGQGSVHFTSPQTGESAYANIGPEGNYSVEFPFVDLGHAYQVAIGKTVVEETDAHALAVNPPPPMTVKIPPKYSERTTSGLSVTIDHGGETQYDIAL</sequence>
<dbReference type="PROSITE" id="PS51257">
    <property type="entry name" value="PROKAR_LIPOPROTEIN"/>
    <property type="match status" value="1"/>
</dbReference>
<evidence type="ECO:0008006" key="3">
    <source>
        <dbReference type="Google" id="ProtNLM"/>
    </source>
</evidence>
<protein>
    <recommendedName>
        <fullName evidence="3">Carboxypeptidase regulatory-like domain-containing protein</fullName>
    </recommendedName>
</protein>
<dbReference type="HOGENOM" id="CLU_1851271_0_0_0"/>
<name>A3ZRA8_9BACT</name>
<accession>A3ZRA8</accession>
<reference evidence="1 2" key="1">
    <citation type="submission" date="2006-02" db="EMBL/GenBank/DDBJ databases">
        <authorList>
            <person name="Amann R."/>
            <person name="Ferriera S."/>
            <person name="Johnson J."/>
            <person name="Kravitz S."/>
            <person name="Halpern A."/>
            <person name="Remington K."/>
            <person name="Beeson K."/>
            <person name="Tran B."/>
            <person name="Rogers Y.-H."/>
            <person name="Friedman R."/>
            <person name="Venter J.C."/>
        </authorList>
    </citation>
    <scope>NUCLEOTIDE SEQUENCE [LARGE SCALE GENOMIC DNA]</scope>
    <source>
        <strain evidence="1 2">DSM 3645</strain>
    </source>
</reference>
<proteinExistence type="predicted"/>
<dbReference type="eggNOG" id="ENOG502ZIGZ">
    <property type="taxonomic scope" value="Bacteria"/>
</dbReference>
<dbReference type="RefSeq" id="WP_002650449.1">
    <property type="nucleotide sequence ID" value="NZ_CH672376.1"/>
</dbReference>
<dbReference type="OrthoDB" id="270396at2"/>
<evidence type="ECO:0000313" key="1">
    <source>
        <dbReference type="EMBL" id="EAQ80889.1"/>
    </source>
</evidence>
<evidence type="ECO:0000313" key="2">
    <source>
        <dbReference type="Proteomes" id="UP000004358"/>
    </source>
</evidence>
<organism evidence="1 2">
    <name type="scientific">Blastopirellula marina DSM 3645</name>
    <dbReference type="NCBI Taxonomy" id="314230"/>
    <lineage>
        <taxon>Bacteria</taxon>
        <taxon>Pseudomonadati</taxon>
        <taxon>Planctomycetota</taxon>
        <taxon>Planctomycetia</taxon>
        <taxon>Pirellulales</taxon>
        <taxon>Pirellulaceae</taxon>
        <taxon>Blastopirellula</taxon>
    </lineage>
</organism>
<dbReference type="AlphaFoldDB" id="A3ZRA8"/>
<dbReference type="Proteomes" id="UP000004358">
    <property type="component" value="Unassembled WGS sequence"/>
</dbReference>
<comment type="caution">
    <text evidence="1">The sequence shown here is derived from an EMBL/GenBank/DDBJ whole genome shotgun (WGS) entry which is preliminary data.</text>
</comment>